<protein>
    <submittedName>
        <fullName evidence="5">Crp/Fnr family transcriptional regulator</fullName>
    </submittedName>
</protein>
<keyword evidence="1" id="KW-0805">Transcription regulation</keyword>
<dbReference type="InterPro" id="IPR018490">
    <property type="entry name" value="cNMP-bd_dom_sf"/>
</dbReference>
<dbReference type="InterPro" id="IPR014710">
    <property type="entry name" value="RmlC-like_jellyroll"/>
</dbReference>
<dbReference type="CDD" id="cd00038">
    <property type="entry name" value="CAP_ED"/>
    <property type="match status" value="1"/>
</dbReference>
<dbReference type="Gene3D" id="1.10.10.10">
    <property type="entry name" value="Winged helix-like DNA-binding domain superfamily/Winged helix DNA-binding domain"/>
    <property type="match status" value="1"/>
</dbReference>
<dbReference type="Proteomes" id="UP000823842">
    <property type="component" value="Unassembled WGS sequence"/>
</dbReference>
<dbReference type="SMART" id="SM00419">
    <property type="entry name" value="HTH_CRP"/>
    <property type="match status" value="1"/>
</dbReference>
<dbReference type="GO" id="GO:0003677">
    <property type="term" value="F:DNA binding"/>
    <property type="evidence" value="ECO:0007669"/>
    <property type="project" value="UniProtKB-KW"/>
</dbReference>
<dbReference type="EMBL" id="DWYZ01000096">
    <property type="protein sequence ID" value="HJB28131.1"/>
    <property type="molecule type" value="Genomic_DNA"/>
</dbReference>
<gene>
    <name evidence="5" type="ORF">IAA06_04970</name>
</gene>
<evidence type="ECO:0000256" key="1">
    <source>
        <dbReference type="ARBA" id="ARBA00023015"/>
    </source>
</evidence>
<dbReference type="Gene3D" id="2.60.120.10">
    <property type="entry name" value="Jelly Rolls"/>
    <property type="match status" value="1"/>
</dbReference>
<dbReference type="InterPro" id="IPR050397">
    <property type="entry name" value="Env_Response_Regulators"/>
</dbReference>
<dbReference type="GO" id="GO:0003700">
    <property type="term" value="F:DNA-binding transcription factor activity"/>
    <property type="evidence" value="ECO:0007669"/>
    <property type="project" value="TreeGrafter"/>
</dbReference>
<reference evidence="5" key="2">
    <citation type="submission" date="2021-04" db="EMBL/GenBank/DDBJ databases">
        <authorList>
            <person name="Gilroy R."/>
        </authorList>
    </citation>
    <scope>NUCLEOTIDE SEQUENCE</scope>
    <source>
        <strain evidence="5">ChiSjej1B19-5720</strain>
    </source>
</reference>
<dbReference type="GO" id="GO:0005829">
    <property type="term" value="C:cytosol"/>
    <property type="evidence" value="ECO:0007669"/>
    <property type="project" value="TreeGrafter"/>
</dbReference>
<evidence type="ECO:0000256" key="3">
    <source>
        <dbReference type="ARBA" id="ARBA00023163"/>
    </source>
</evidence>
<dbReference type="InterPro" id="IPR036388">
    <property type="entry name" value="WH-like_DNA-bd_sf"/>
</dbReference>
<feature type="domain" description="HTH crp-type" evidence="4">
    <location>
        <begin position="151"/>
        <end position="217"/>
    </location>
</feature>
<accession>A0A9D2LRA3</accession>
<dbReference type="AlphaFoldDB" id="A0A9D2LRA3"/>
<comment type="caution">
    <text evidence="5">The sequence shown here is derived from an EMBL/GenBank/DDBJ whole genome shotgun (WGS) entry which is preliminary data.</text>
</comment>
<keyword evidence="2" id="KW-0238">DNA-binding</keyword>
<evidence type="ECO:0000313" key="6">
    <source>
        <dbReference type="Proteomes" id="UP000823842"/>
    </source>
</evidence>
<name>A0A9D2LRA3_9FIRM</name>
<organism evidence="5 6">
    <name type="scientific">Candidatus Blautia faecavium</name>
    <dbReference type="NCBI Taxonomy" id="2838487"/>
    <lineage>
        <taxon>Bacteria</taxon>
        <taxon>Bacillati</taxon>
        <taxon>Bacillota</taxon>
        <taxon>Clostridia</taxon>
        <taxon>Lachnospirales</taxon>
        <taxon>Lachnospiraceae</taxon>
        <taxon>Blautia</taxon>
    </lineage>
</organism>
<dbReference type="SUPFAM" id="SSF46785">
    <property type="entry name" value="Winged helix' DNA-binding domain"/>
    <property type="match status" value="1"/>
</dbReference>
<evidence type="ECO:0000259" key="4">
    <source>
        <dbReference type="PROSITE" id="PS51063"/>
    </source>
</evidence>
<dbReference type="PANTHER" id="PTHR24567">
    <property type="entry name" value="CRP FAMILY TRANSCRIPTIONAL REGULATORY PROTEIN"/>
    <property type="match status" value="1"/>
</dbReference>
<dbReference type="InterPro" id="IPR012318">
    <property type="entry name" value="HTH_CRP"/>
</dbReference>
<dbReference type="InterPro" id="IPR000595">
    <property type="entry name" value="cNMP-bd_dom"/>
</dbReference>
<sequence length="226" mass="25345">MNTDEYRTFFQTLPFWRHLTDKEQELLLSHVRKAHYPAGGAVQSGEQQCLGTLFLLKGILRVYLLSAQGKEATLYRLREGDVCTLSASCMLSAITFDVQIDAETDCDLLVIPAAVFSQLMKENIYVENFAYKLTTEHFSDVIAGIERTFFLSLPQRIAAFLLDEASQDSSDSLAITQENLARSIGSAREAVSRALKQLSQDGCIEVSRGGIRLLDKAKLYRMLNTY</sequence>
<evidence type="ECO:0000256" key="2">
    <source>
        <dbReference type="ARBA" id="ARBA00023125"/>
    </source>
</evidence>
<dbReference type="PROSITE" id="PS51063">
    <property type="entry name" value="HTH_CRP_2"/>
    <property type="match status" value="1"/>
</dbReference>
<dbReference type="SUPFAM" id="SSF51206">
    <property type="entry name" value="cAMP-binding domain-like"/>
    <property type="match status" value="1"/>
</dbReference>
<dbReference type="PANTHER" id="PTHR24567:SF26">
    <property type="entry name" value="REGULATORY PROTEIN YEIL"/>
    <property type="match status" value="1"/>
</dbReference>
<proteinExistence type="predicted"/>
<evidence type="ECO:0000313" key="5">
    <source>
        <dbReference type="EMBL" id="HJB28131.1"/>
    </source>
</evidence>
<reference evidence="5" key="1">
    <citation type="journal article" date="2021" name="PeerJ">
        <title>Extensive microbial diversity within the chicken gut microbiome revealed by metagenomics and culture.</title>
        <authorList>
            <person name="Gilroy R."/>
            <person name="Ravi A."/>
            <person name="Getino M."/>
            <person name="Pursley I."/>
            <person name="Horton D.L."/>
            <person name="Alikhan N.F."/>
            <person name="Baker D."/>
            <person name="Gharbi K."/>
            <person name="Hall N."/>
            <person name="Watson M."/>
            <person name="Adriaenssens E.M."/>
            <person name="Foster-Nyarko E."/>
            <person name="Jarju S."/>
            <person name="Secka A."/>
            <person name="Antonio M."/>
            <person name="Oren A."/>
            <person name="Chaudhuri R.R."/>
            <person name="La Ragione R."/>
            <person name="Hildebrand F."/>
            <person name="Pallen M.J."/>
        </authorList>
    </citation>
    <scope>NUCLEOTIDE SEQUENCE</scope>
    <source>
        <strain evidence="5">ChiSjej1B19-5720</strain>
    </source>
</reference>
<dbReference type="Pfam" id="PF00027">
    <property type="entry name" value="cNMP_binding"/>
    <property type="match status" value="1"/>
</dbReference>
<keyword evidence="3" id="KW-0804">Transcription</keyword>
<dbReference type="InterPro" id="IPR036390">
    <property type="entry name" value="WH_DNA-bd_sf"/>
</dbReference>
<dbReference type="Pfam" id="PF13545">
    <property type="entry name" value="HTH_Crp_2"/>
    <property type="match status" value="1"/>
</dbReference>